<dbReference type="GO" id="GO:0005739">
    <property type="term" value="C:mitochondrion"/>
    <property type="evidence" value="ECO:0007669"/>
    <property type="project" value="TreeGrafter"/>
</dbReference>
<reference evidence="2" key="1">
    <citation type="journal article" date="2019" name="Plant Biotechnol. J.">
        <title>Genome sequencing of the Australian wild diploid species Gossypium australe highlights disease resistance and delayed gland morphogenesis.</title>
        <authorList>
            <person name="Cai Y."/>
            <person name="Cai X."/>
            <person name="Wang Q."/>
            <person name="Wang P."/>
            <person name="Zhang Y."/>
            <person name="Cai C."/>
            <person name="Xu Y."/>
            <person name="Wang K."/>
            <person name="Zhou Z."/>
            <person name="Wang C."/>
            <person name="Geng S."/>
            <person name="Li B."/>
            <person name="Dong Q."/>
            <person name="Hou Y."/>
            <person name="Wang H."/>
            <person name="Ai P."/>
            <person name="Liu Z."/>
            <person name="Yi F."/>
            <person name="Sun M."/>
            <person name="An G."/>
            <person name="Cheng J."/>
            <person name="Zhang Y."/>
            <person name="Shi Q."/>
            <person name="Xie Y."/>
            <person name="Shi X."/>
            <person name="Chang Y."/>
            <person name="Huang F."/>
            <person name="Chen Y."/>
            <person name="Hong S."/>
            <person name="Mi L."/>
            <person name="Sun Q."/>
            <person name="Zhang L."/>
            <person name="Zhou B."/>
            <person name="Peng R."/>
            <person name="Zhang X."/>
            <person name="Liu F."/>
        </authorList>
    </citation>
    <scope>NUCLEOTIDE SEQUENCE [LARGE SCALE GENOMIC DNA]</scope>
    <source>
        <strain evidence="2">cv. PA1801</strain>
    </source>
</reference>
<evidence type="ECO:0000313" key="2">
    <source>
        <dbReference type="Proteomes" id="UP000325315"/>
    </source>
</evidence>
<keyword evidence="1" id="KW-0436">Ligase</keyword>
<evidence type="ECO:0000313" key="1">
    <source>
        <dbReference type="EMBL" id="KAA3462500.1"/>
    </source>
</evidence>
<dbReference type="GO" id="GO:0004813">
    <property type="term" value="F:alanine-tRNA ligase activity"/>
    <property type="evidence" value="ECO:0007669"/>
    <property type="project" value="TreeGrafter"/>
</dbReference>
<organism evidence="1 2">
    <name type="scientific">Gossypium australe</name>
    <dbReference type="NCBI Taxonomy" id="47621"/>
    <lineage>
        <taxon>Eukaryota</taxon>
        <taxon>Viridiplantae</taxon>
        <taxon>Streptophyta</taxon>
        <taxon>Embryophyta</taxon>
        <taxon>Tracheophyta</taxon>
        <taxon>Spermatophyta</taxon>
        <taxon>Magnoliopsida</taxon>
        <taxon>eudicotyledons</taxon>
        <taxon>Gunneridae</taxon>
        <taxon>Pentapetalae</taxon>
        <taxon>rosids</taxon>
        <taxon>malvids</taxon>
        <taxon>Malvales</taxon>
        <taxon>Malvaceae</taxon>
        <taxon>Malvoideae</taxon>
        <taxon>Gossypium</taxon>
    </lineage>
</organism>
<protein>
    <submittedName>
        <fullName evidence="1">Alanine--tRNA ligase-like</fullName>
    </submittedName>
</protein>
<keyword evidence="2" id="KW-1185">Reference proteome</keyword>
<dbReference type="GO" id="GO:0009507">
    <property type="term" value="C:chloroplast"/>
    <property type="evidence" value="ECO:0007669"/>
    <property type="project" value="TreeGrafter"/>
</dbReference>
<proteinExistence type="predicted"/>
<dbReference type="GO" id="GO:0006419">
    <property type="term" value="P:alanyl-tRNA aminoacylation"/>
    <property type="evidence" value="ECO:0007669"/>
    <property type="project" value="TreeGrafter"/>
</dbReference>
<dbReference type="Proteomes" id="UP000325315">
    <property type="component" value="Unassembled WGS sequence"/>
</dbReference>
<dbReference type="InterPro" id="IPR050058">
    <property type="entry name" value="Ala-tRNA_ligase"/>
</dbReference>
<comment type="caution">
    <text evidence="1">The sequence shown here is derived from an EMBL/GenBank/DDBJ whole genome shotgun (WGS) entry which is preliminary data.</text>
</comment>
<dbReference type="PANTHER" id="PTHR11777:SF9">
    <property type="entry name" value="ALANINE--TRNA LIGASE, CYTOPLASMIC"/>
    <property type="match status" value="1"/>
</dbReference>
<dbReference type="AlphaFoldDB" id="A0A5B6V060"/>
<sequence>MVYPDPISVVAIGRRVEDLLANPENKEWSSISSELCGGTREAKAFALFSEEGTVKGKVASLKTSVDSESIPTAKKAVIRGKIVQLQKTVIIATELDELTAKEGKCNLSNVI</sequence>
<accession>A0A5B6V060</accession>
<gene>
    <name evidence="1" type="ORF">EPI10_028981</name>
</gene>
<dbReference type="GO" id="GO:0002161">
    <property type="term" value="F:aminoacyl-tRNA deacylase activity"/>
    <property type="evidence" value="ECO:0007669"/>
    <property type="project" value="TreeGrafter"/>
</dbReference>
<name>A0A5B6V060_9ROSI</name>
<dbReference type="EMBL" id="SMMG02000009">
    <property type="protein sequence ID" value="KAA3462500.1"/>
    <property type="molecule type" value="Genomic_DNA"/>
</dbReference>
<dbReference type="PANTHER" id="PTHR11777">
    <property type="entry name" value="ALANYL-TRNA SYNTHETASE"/>
    <property type="match status" value="1"/>
</dbReference>
<dbReference type="OrthoDB" id="1740630at2759"/>